<dbReference type="Proteomes" id="UP001057580">
    <property type="component" value="Chromosome"/>
</dbReference>
<feature type="domain" description="3-hydroxyacyl-CoA dehydrogenase NAD binding" evidence="3">
    <location>
        <begin position="7"/>
        <end position="179"/>
    </location>
</feature>
<dbReference type="Pfam" id="PF00725">
    <property type="entry name" value="3HCDH"/>
    <property type="match status" value="2"/>
</dbReference>
<dbReference type="PANTHER" id="PTHR48075">
    <property type="entry name" value="3-HYDROXYACYL-COA DEHYDROGENASE FAMILY PROTEIN"/>
    <property type="match status" value="1"/>
</dbReference>
<dbReference type="InterPro" id="IPR013328">
    <property type="entry name" value="6PGD_dom2"/>
</dbReference>
<evidence type="ECO:0000256" key="1">
    <source>
        <dbReference type="ARBA" id="ARBA00023002"/>
    </source>
</evidence>
<accession>A0A9E7R0G9</accession>
<dbReference type="Pfam" id="PF02737">
    <property type="entry name" value="3HCDH_N"/>
    <property type="match status" value="1"/>
</dbReference>
<dbReference type="AlphaFoldDB" id="A0A9E7R0G9"/>
<dbReference type="GO" id="GO:0016616">
    <property type="term" value="F:oxidoreductase activity, acting on the CH-OH group of donors, NAD or NADP as acceptor"/>
    <property type="evidence" value="ECO:0007669"/>
    <property type="project" value="InterPro"/>
</dbReference>
<dbReference type="SUPFAM" id="SSF48179">
    <property type="entry name" value="6-phosphogluconate dehydrogenase C-terminal domain-like"/>
    <property type="match status" value="2"/>
</dbReference>
<dbReference type="GO" id="GO:0006631">
    <property type="term" value="P:fatty acid metabolic process"/>
    <property type="evidence" value="ECO:0007669"/>
    <property type="project" value="InterPro"/>
</dbReference>
<evidence type="ECO:0000259" key="3">
    <source>
        <dbReference type="Pfam" id="PF02737"/>
    </source>
</evidence>
<reference evidence="4" key="1">
    <citation type="submission" date="2022-09" db="EMBL/GenBank/DDBJ databases">
        <title>Diverse halophilic archaea isolated from saline environments.</title>
        <authorList>
            <person name="Cui H.-L."/>
        </authorList>
    </citation>
    <scope>NUCLEOTIDE SEQUENCE</scope>
    <source>
        <strain evidence="4">ZS-35-S2</strain>
    </source>
</reference>
<feature type="domain" description="3-hydroxyacyl-CoA dehydrogenase C-terminal" evidence="2">
    <location>
        <begin position="296"/>
        <end position="364"/>
    </location>
</feature>
<dbReference type="GO" id="GO:0070403">
    <property type="term" value="F:NAD+ binding"/>
    <property type="evidence" value="ECO:0007669"/>
    <property type="project" value="InterPro"/>
</dbReference>
<gene>
    <name evidence="4" type="ORF">N0B31_14220</name>
</gene>
<dbReference type="InterPro" id="IPR006108">
    <property type="entry name" value="3HC_DH_C"/>
</dbReference>
<evidence type="ECO:0000313" key="4">
    <source>
        <dbReference type="EMBL" id="UWM53293.1"/>
    </source>
</evidence>
<keyword evidence="5" id="KW-1185">Reference proteome</keyword>
<organism evidence="4 5">
    <name type="scientific">Salinirubellus salinus</name>
    <dbReference type="NCBI Taxonomy" id="1364945"/>
    <lineage>
        <taxon>Archaea</taxon>
        <taxon>Methanobacteriati</taxon>
        <taxon>Methanobacteriota</taxon>
        <taxon>Stenosarchaea group</taxon>
        <taxon>Halobacteria</taxon>
        <taxon>Halobacteriales</taxon>
        <taxon>Natronomonadaceae</taxon>
        <taxon>Salinirubellus</taxon>
    </lineage>
</organism>
<dbReference type="Gene3D" id="3.40.50.720">
    <property type="entry name" value="NAD(P)-binding Rossmann-like Domain"/>
    <property type="match status" value="1"/>
</dbReference>
<protein>
    <submittedName>
        <fullName evidence="4">3-hydroxyacyl-CoA dehydrogenase</fullName>
    </submittedName>
</protein>
<name>A0A9E7R0G9_9EURY</name>
<evidence type="ECO:0000313" key="5">
    <source>
        <dbReference type="Proteomes" id="UP001057580"/>
    </source>
</evidence>
<dbReference type="EMBL" id="CP104003">
    <property type="protein sequence ID" value="UWM53293.1"/>
    <property type="molecule type" value="Genomic_DNA"/>
</dbReference>
<dbReference type="GeneID" id="74943600"/>
<dbReference type="SUPFAM" id="SSF51735">
    <property type="entry name" value="NAD(P)-binding Rossmann-fold domains"/>
    <property type="match status" value="1"/>
</dbReference>
<dbReference type="RefSeq" id="WP_260592287.1">
    <property type="nucleotide sequence ID" value="NZ_CP104003.1"/>
</dbReference>
<keyword evidence="1" id="KW-0560">Oxidoreductase</keyword>
<dbReference type="KEGG" id="ssai:N0B31_14220"/>
<feature type="domain" description="3-hydroxyacyl-CoA dehydrogenase C-terminal" evidence="2">
    <location>
        <begin position="204"/>
        <end position="280"/>
    </location>
</feature>
<proteinExistence type="predicted"/>
<dbReference type="InterPro" id="IPR006176">
    <property type="entry name" value="3-OHacyl-CoA_DH_NAD-bd"/>
</dbReference>
<dbReference type="PANTHER" id="PTHR48075:SF5">
    <property type="entry name" value="3-HYDROXYBUTYRYL-COA DEHYDROGENASE"/>
    <property type="match status" value="1"/>
</dbReference>
<dbReference type="InterPro" id="IPR008927">
    <property type="entry name" value="6-PGluconate_DH-like_C_sf"/>
</dbReference>
<dbReference type="Gene3D" id="1.10.1040.10">
    <property type="entry name" value="N-(1-d-carboxylethyl)-l-norvaline Dehydrogenase, domain 2"/>
    <property type="match status" value="2"/>
</dbReference>
<dbReference type="InterPro" id="IPR036291">
    <property type="entry name" value="NAD(P)-bd_dom_sf"/>
</dbReference>
<evidence type="ECO:0000259" key="2">
    <source>
        <dbReference type="Pfam" id="PF00725"/>
    </source>
</evidence>
<sequence length="367" mass="39168">MTLPNHTGVVGAGLMGRDIAGLLANGGLPVTLVDVDPDALESARDDHAALAARLEAGGLAVDGDPASRITYDTDLAALADCEFVVEAVPERLDLKRSVMGDLESVLEADAVVGTNTSSLTAGEIAAEMAHPERVTLFHFANPALERDLVEISGETATDEALETATEVAEAMDRHPVRLQREHRANCLSRLSASIKCAGTWELLEAEAAAIDHAAKNIGFDRGPLEFVDLVGLDVHLATVDNLRVAYGERYAPPEAVEERMRELVDAGHLGKKTGQGFFEWDGETCLLPGVEQGHDVTPVVAALVNEAYRLVEDGVGDRETVNDVLKRGSGGDVGPFDIEAMLGTDFLRETLESRYEETGAGVYEPVF</sequence>